<evidence type="ECO:0000313" key="5">
    <source>
        <dbReference type="EMBL" id="RHZ72281.1"/>
    </source>
</evidence>
<protein>
    <recommendedName>
        <fullName evidence="4">Protein kinase domain-containing protein</fullName>
    </recommendedName>
</protein>
<dbReference type="PROSITE" id="PS50011">
    <property type="entry name" value="PROTEIN_KINASE_DOM"/>
    <property type="match status" value="1"/>
</dbReference>
<feature type="domain" description="Protein kinase" evidence="4">
    <location>
        <begin position="313"/>
        <end position="578"/>
    </location>
</feature>
<evidence type="ECO:0000256" key="2">
    <source>
        <dbReference type="ARBA" id="ARBA00004613"/>
    </source>
</evidence>
<evidence type="ECO:0000256" key="1">
    <source>
        <dbReference type="ARBA" id="ARBA00004340"/>
    </source>
</evidence>
<evidence type="ECO:0000313" key="6">
    <source>
        <dbReference type="Proteomes" id="UP000266861"/>
    </source>
</evidence>
<proteinExistence type="predicted"/>
<dbReference type="GO" id="GO:0004672">
    <property type="term" value="F:protein kinase activity"/>
    <property type="evidence" value="ECO:0007669"/>
    <property type="project" value="InterPro"/>
</dbReference>
<comment type="subcellular location">
    <subcellularLocation>
        <location evidence="1">Host cell</location>
    </subcellularLocation>
    <subcellularLocation>
        <location evidence="2">Secreted</location>
    </subcellularLocation>
</comment>
<dbReference type="Proteomes" id="UP000266861">
    <property type="component" value="Unassembled WGS sequence"/>
</dbReference>
<keyword evidence="6" id="KW-1185">Reference proteome</keyword>
<dbReference type="SUPFAM" id="SSF56112">
    <property type="entry name" value="Protein kinase-like (PK-like)"/>
    <property type="match status" value="1"/>
</dbReference>
<dbReference type="GO" id="GO:0005576">
    <property type="term" value="C:extracellular region"/>
    <property type="evidence" value="ECO:0007669"/>
    <property type="project" value="UniProtKB-SubCell"/>
</dbReference>
<comment type="caution">
    <text evidence="5">The sequence shown here is derived from an EMBL/GenBank/DDBJ whole genome shotgun (WGS) entry which is preliminary data.</text>
</comment>
<dbReference type="OrthoDB" id="2424532at2759"/>
<organism evidence="5 6">
    <name type="scientific">Diversispora epigaea</name>
    <dbReference type="NCBI Taxonomy" id="1348612"/>
    <lineage>
        <taxon>Eukaryota</taxon>
        <taxon>Fungi</taxon>
        <taxon>Fungi incertae sedis</taxon>
        <taxon>Mucoromycota</taxon>
        <taxon>Glomeromycotina</taxon>
        <taxon>Glomeromycetes</taxon>
        <taxon>Diversisporales</taxon>
        <taxon>Diversisporaceae</taxon>
        <taxon>Diversispora</taxon>
    </lineage>
</organism>
<dbReference type="EMBL" id="PQFF01000225">
    <property type="protein sequence ID" value="RHZ72281.1"/>
    <property type="molecule type" value="Genomic_DNA"/>
</dbReference>
<dbReference type="AlphaFoldDB" id="A0A397I910"/>
<evidence type="ECO:0000259" key="4">
    <source>
        <dbReference type="PROSITE" id="PS50011"/>
    </source>
</evidence>
<sequence>MSDNITLNCLVYGDPKKKAFEVEIEKNKSVSSFKEKIKEKLHPQFESIAAKDIVLWKVNVPFGEDTMEVDIVLKNDKDTGVQELSHPTKKIGILFTENITDDSIHVVIERLSETIEGDKQVHDISGKILNAFKKLPNLTLPEVDELANFLEKPIPENMKLPLSQREYDNFLNPNLDDLCTSEDLDILFRVSNTESAYKFTIKTLGWPILNNPPSEEGTEYSYVSFWDANIRFPLELLISDGKSIRNSSQHTSTFAKRPDYGFIINHVCPFRGEEKSPINNEDAKAELRDKLCWTYDPAPYVLGYYANGPDVTFVAICRPLRGNNPDVVNIVKSNLNQRSDRILNLRRIINLSVLIKSLQKVIGWREAPEFQPIHRDKKTITVWATNIKKTFTDETESEARVEKLKNVYFLLKKKGVPNVDDLLQAGKGEVYLGPKGMSVRPNNQKELLEAIACILEALVVMHDGDKPIFHRDIRWANIIRLPGEPNESSKWILIDWDEAEGPPTRPAIHLAKGNHAPEVFQENHRGEVDIWSVGRLITEASKWLIDISPKIIEFGREMQNYNRPNARDASEKIKSFMT</sequence>
<dbReference type="InterPro" id="IPR045379">
    <property type="entry name" value="Crinkler_N"/>
</dbReference>
<gene>
    <name evidence="5" type="ORF">Glove_243g108</name>
</gene>
<accession>A0A397I910</accession>
<dbReference type="Pfam" id="PF20147">
    <property type="entry name" value="Crinkler"/>
    <property type="match status" value="1"/>
</dbReference>
<dbReference type="InterPro" id="IPR011009">
    <property type="entry name" value="Kinase-like_dom_sf"/>
</dbReference>
<name>A0A397I910_9GLOM</name>
<keyword evidence="3" id="KW-0964">Secreted</keyword>
<evidence type="ECO:0000256" key="3">
    <source>
        <dbReference type="ARBA" id="ARBA00022525"/>
    </source>
</evidence>
<dbReference type="InterPro" id="IPR000719">
    <property type="entry name" value="Prot_kinase_dom"/>
</dbReference>
<dbReference type="GO" id="GO:0005524">
    <property type="term" value="F:ATP binding"/>
    <property type="evidence" value="ECO:0007669"/>
    <property type="project" value="InterPro"/>
</dbReference>
<reference evidence="5 6" key="1">
    <citation type="submission" date="2018-08" db="EMBL/GenBank/DDBJ databases">
        <title>Genome and evolution of the arbuscular mycorrhizal fungus Diversispora epigaea (formerly Glomus versiforme) and its bacterial endosymbionts.</title>
        <authorList>
            <person name="Sun X."/>
            <person name="Fei Z."/>
            <person name="Harrison M."/>
        </authorList>
    </citation>
    <scope>NUCLEOTIDE SEQUENCE [LARGE SCALE GENOMIC DNA]</scope>
    <source>
        <strain evidence="5 6">IT104</strain>
    </source>
</reference>
<dbReference type="GO" id="GO:0043657">
    <property type="term" value="C:host cell"/>
    <property type="evidence" value="ECO:0007669"/>
    <property type="project" value="UniProtKB-SubCell"/>
</dbReference>
<dbReference type="Gene3D" id="1.10.510.10">
    <property type="entry name" value="Transferase(Phosphotransferase) domain 1"/>
    <property type="match status" value="1"/>
</dbReference>